<feature type="signal peptide" evidence="10">
    <location>
        <begin position="1"/>
        <end position="22"/>
    </location>
</feature>
<evidence type="ECO:0000256" key="6">
    <source>
        <dbReference type="ARBA" id="ARBA00023180"/>
    </source>
</evidence>
<gene>
    <name evidence="12" type="ORF">BTUL_0085g00130</name>
</gene>
<keyword evidence="5 9" id="KW-0472">Membrane</keyword>
<feature type="domain" description="Copper acquisition factor BIM1-like" evidence="11">
    <location>
        <begin position="28"/>
        <end position="190"/>
    </location>
</feature>
<evidence type="ECO:0000256" key="3">
    <source>
        <dbReference type="ARBA" id="ARBA00022622"/>
    </source>
</evidence>
<comment type="caution">
    <text evidence="12">The sequence shown here is derived from an EMBL/GenBank/DDBJ whole genome shotgun (WGS) entry which is preliminary data.</text>
</comment>
<dbReference type="PANTHER" id="PTHR34992:SF5">
    <property type="entry name" value="ANCHORED PROTEIN, PUTATIVE (AFU_ORTHOLOGUE AFUA_6G02800)-RELATED"/>
    <property type="match status" value="1"/>
</dbReference>
<evidence type="ECO:0000256" key="10">
    <source>
        <dbReference type="SAM" id="SignalP"/>
    </source>
</evidence>
<organism evidence="12 13">
    <name type="scientific">Botrytis tulipae</name>
    <dbReference type="NCBI Taxonomy" id="87230"/>
    <lineage>
        <taxon>Eukaryota</taxon>
        <taxon>Fungi</taxon>
        <taxon>Dikarya</taxon>
        <taxon>Ascomycota</taxon>
        <taxon>Pezizomycotina</taxon>
        <taxon>Leotiomycetes</taxon>
        <taxon>Helotiales</taxon>
        <taxon>Sclerotiniaceae</taxon>
        <taxon>Botrytis</taxon>
    </lineage>
</organism>
<accession>A0A4Z1EQD3</accession>
<dbReference type="GO" id="GO:0098552">
    <property type="term" value="C:side of membrane"/>
    <property type="evidence" value="ECO:0007669"/>
    <property type="project" value="UniProtKB-KW"/>
</dbReference>
<dbReference type="Proteomes" id="UP000297777">
    <property type="component" value="Unassembled WGS sequence"/>
</dbReference>
<name>A0A4Z1EQD3_9HELO</name>
<dbReference type="Pfam" id="PF20238">
    <property type="entry name" value="BIM1-like_dom"/>
    <property type="match status" value="1"/>
</dbReference>
<evidence type="ECO:0000259" key="11">
    <source>
        <dbReference type="Pfam" id="PF20238"/>
    </source>
</evidence>
<evidence type="ECO:0000313" key="13">
    <source>
        <dbReference type="Proteomes" id="UP000297777"/>
    </source>
</evidence>
<keyword evidence="6" id="KW-0325">Glycoprotein</keyword>
<dbReference type="GO" id="GO:0005886">
    <property type="term" value="C:plasma membrane"/>
    <property type="evidence" value="ECO:0007669"/>
    <property type="project" value="UniProtKB-SubCell"/>
</dbReference>
<keyword evidence="9" id="KW-0812">Transmembrane</keyword>
<evidence type="ECO:0000256" key="8">
    <source>
        <dbReference type="SAM" id="MobiDB-lite"/>
    </source>
</evidence>
<evidence type="ECO:0000313" key="12">
    <source>
        <dbReference type="EMBL" id="TGO12603.1"/>
    </source>
</evidence>
<dbReference type="EMBL" id="PQXH01000085">
    <property type="protein sequence ID" value="TGO12603.1"/>
    <property type="molecule type" value="Genomic_DNA"/>
</dbReference>
<keyword evidence="7" id="KW-0449">Lipoprotein</keyword>
<feature type="transmembrane region" description="Helical" evidence="9">
    <location>
        <begin position="236"/>
        <end position="264"/>
    </location>
</feature>
<sequence>MLFKYLPVLASCLILNLDRVSGEAETANGAVEFVWLEQRTWYAAWQNNSPCGRNDGTVGNCTDFPLDSGKVALVASGEIWDVVVRIAYMDSKKQLTHLFFPRLNVFQSQPLNRISLPRFYIQSPNLMPDISVTLHQTLHPKLKAGTNATIQLEYTSTYDGSGNETFYACADITFVEESDFTTSVSCFNATVTGPSTEGIATSVATSAATSTATSTGSSTASSSTTSDSSSSGSSGLSISAVAGVAFGCIAGGLALVGLAALLLMKRYSYKPRFRGREHVESVRLSTIDVKITMQKSSV</sequence>
<feature type="chain" id="PRO_5021458417" description="Copper acquisition factor BIM1-like domain-containing protein" evidence="10">
    <location>
        <begin position="23"/>
        <end position="298"/>
    </location>
</feature>
<evidence type="ECO:0000256" key="1">
    <source>
        <dbReference type="ARBA" id="ARBA00004609"/>
    </source>
</evidence>
<proteinExistence type="predicted"/>
<dbReference type="InterPro" id="IPR046936">
    <property type="entry name" value="BIM1-like"/>
</dbReference>
<keyword evidence="9" id="KW-1133">Transmembrane helix</keyword>
<protein>
    <recommendedName>
        <fullName evidence="11">Copper acquisition factor BIM1-like domain-containing protein</fullName>
    </recommendedName>
</protein>
<dbReference type="InterPro" id="IPR046530">
    <property type="entry name" value="BIM1-like_dom"/>
</dbReference>
<keyword evidence="13" id="KW-1185">Reference proteome</keyword>
<evidence type="ECO:0000256" key="5">
    <source>
        <dbReference type="ARBA" id="ARBA00023136"/>
    </source>
</evidence>
<reference evidence="12 13" key="1">
    <citation type="submission" date="2017-12" db="EMBL/GenBank/DDBJ databases">
        <title>Comparative genomics of Botrytis spp.</title>
        <authorList>
            <person name="Valero-Jimenez C.A."/>
            <person name="Tapia P."/>
            <person name="Veloso J."/>
            <person name="Silva-Moreno E."/>
            <person name="Staats M."/>
            <person name="Valdes J.H."/>
            <person name="Van Kan J.A.L."/>
        </authorList>
    </citation>
    <scope>NUCLEOTIDE SEQUENCE [LARGE SCALE GENOMIC DNA]</scope>
    <source>
        <strain evidence="12 13">Bt9001</strain>
    </source>
</reference>
<evidence type="ECO:0000256" key="4">
    <source>
        <dbReference type="ARBA" id="ARBA00022729"/>
    </source>
</evidence>
<dbReference type="OrthoDB" id="2587363at2759"/>
<keyword evidence="3" id="KW-0336">GPI-anchor</keyword>
<evidence type="ECO:0000256" key="2">
    <source>
        <dbReference type="ARBA" id="ARBA00022475"/>
    </source>
</evidence>
<dbReference type="PANTHER" id="PTHR34992">
    <property type="entry name" value="HYPHAL ANASTAMOSIS-7 PROTEIN"/>
    <property type="match status" value="1"/>
</dbReference>
<feature type="region of interest" description="Disordered" evidence="8">
    <location>
        <begin position="211"/>
        <end position="233"/>
    </location>
</feature>
<keyword evidence="4 10" id="KW-0732">Signal</keyword>
<evidence type="ECO:0000256" key="7">
    <source>
        <dbReference type="ARBA" id="ARBA00023288"/>
    </source>
</evidence>
<comment type="subcellular location">
    <subcellularLocation>
        <location evidence="1">Cell membrane</location>
        <topology evidence="1">Lipid-anchor</topology>
        <topology evidence="1">GPI-anchor</topology>
    </subcellularLocation>
</comment>
<keyword evidence="2" id="KW-1003">Cell membrane</keyword>
<evidence type="ECO:0000256" key="9">
    <source>
        <dbReference type="SAM" id="Phobius"/>
    </source>
</evidence>
<dbReference type="AlphaFoldDB" id="A0A4Z1EQD3"/>